<dbReference type="Pfam" id="PF05686">
    <property type="entry name" value="Glyco_transf_90"/>
    <property type="match status" value="1"/>
</dbReference>
<sequence>MTLRRITVFNNIRCKICDSPQTPFVQKPEKPTFIFSCYFLNYMSMADKANSSSLHGDQLQTDYFSTAYRAAKKWASALVFFIVLVVGAFIFRIDPYFNILTTKSLKHSTGFPLTCTNESLTKTCNVNYPMTFEAHESSNSTCPDYFQWIHEDLQPWRSAGISRDMIERAKDMANFRLVIVKGKAYVETYFKSFQTRDMFTLWGFLQLLRLYPGRIPDLELMFGCGDMPRVVKNDYQGPNATSPPPLFQYCGHADHLSIIFPDWSFWGWAELSIKPWEDMLKLLVEGTKKKKWKDRVPYAYWKGNPDVSPNREDLMTCNVSDKHDWNARIYAQNWDKEIEQGFKHSRLEDQCIHRYKIYVEGRAWSVSGKYILSCDSMTLLIKPDYYDFFMRSLVPMQHYWPISQENKCRDIKFAVEWGNSHPHKAQAIGKAGSRFIEKNLKVEYVYAYMFHLLREYAKLLKFKPEIPAGGVEICSESMACPEEGLRRKFMVDSMVNFPSDTLPCNMPPPLEPAAIEALFERNENITRQVVRWQNEYWESSNKTESSGSRNH</sequence>
<feature type="domain" description="Glycosyl transferase CAP10" evidence="2">
    <location>
        <begin position="214"/>
        <end position="463"/>
    </location>
</feature>
<proteinExistence type="predicted"/>
<evidence type="ECO:0000313" key="4">
    <source>
        <dbReference type="Proteomes" id="UP000091857"/>
    </source>
</evidence>
<dbReference type="OrthoDB" id="202415at2759"/>
<name>A0A2C9WP36_MANES</name>
<protein>
    <recommendedName>
        <fullName evidence="2">Glycosyl transferase CAP10 domain-containing protein</fullName>
    </recommendedName>
</protein>
<reference evidence="4" key="1">
    <citation type="journal article" date="2016" name="Nat. Biotechnol.">
        <title>Sequencing wild and cultivated cassava and related species reveals extensive interspecific hybridization and genetic diversity.</title>
        <authorList>
            <person name="Bredeson J.V."/>
            <person name="Lyons J.B."/>
            <person name="Prochnik S.E."/>
            <person name="Wu G.A."/>
            <person name="Ha C.M."/>
            <person name="Edsinger-Gonzales E."/>
            <person name="Grimwood J."/>
            <person name="Schmutz J."/>
            <person name="Rabbi I.Y."/>
            <person name="Egesi C."/>
            <person name="Nauluvula P."/>
            <person name="Lebot V."/>
            <person name="Ndunguru J."/>
            <person name="Mkamilo G."/>
            <person name="Bart R.S."/>
            <person name="Setter T.L."/>
            <person name="Gleadow R.M."/>
            <person name="Kulakow P."/>
            <person name="Ferguson M.E."/>
            <person name="Rounsley S."/>
            <person name="Rokhsar D.S."/>
        </authorList>
    </citation>
    <scope>NUCLEOTIDE SEQUENCE [LARGE SCALE GENOMIC DNA]</scope>
    <source>
        <strain evidence="4">cv. AM560-2</strain>
    </source>
</reference>
<keyword evidence="1" id="KW-0812">Transmembrane</keyword>
<dbReference type="EMBL" id="CM004387">
    <property type="protein sequence ID" value="OAY62318.1"/>
    <property type="molecule type" value="Genomic_DNA"/>
</dbReference>
<gene>
    <name evidence="3" type="ORF">MANES_01G259300v8</name>
</gene>
<keyword evidence="1" id="KW-0472">Membrane</keyword>
<keyword evidence="4" id="KW-1185">Reference proteome</keyword>
<dbReference type="InterPro" id="IPR051091">
    <property type="entry name" value="O-Glucosyltr/Glycosyltrsf_90"/>
</dbReference>
<evidence type="ECO:0000256" key="1">
    <source>
        <dbReference type="SAM" id="Phobius"/>
    </source>
</evidence>
<dbReference type="InterPro" id="IPR006598">
    <property type="entry name" value="CAP10"/>
</dbReference>
<dbReference type="PANTHER" id="PTHR12203">
    <property type="entry name" value="KDEL LYS-ASP-GLU-LEU CONTAINING - RELATED"/>
    <property type="match status" value="1"/>
</dbReference>
<evidence type="ECO:0000313" key="3">
    <source>
        <dbReference type="EMBL" id="OAY62318.1"/>
    </source>
</evidence>
<dbReference type="AlphaFoldDB" id="A0A2C9WP36"/>
<comment type="caution">
    <text evidence="3">The sequence shown here is derived from an EMBL/GenBank/DDBJ whole genome shotgun (WGS) entry which is preliminary data.</text>
</comment>
<dbReference type="SMART" id="SM00672">
    <property type="entry name" value="CAP10"/>
    <property type="match status" value="1"/>
</dbReference>
<dbReference type="PANTHER" id="PTHR12203:SF74">
    <property type="entry name" value="GLYCOSYLTRANSFERASE"/>
    <property type="match status" value="1"/>
</dbReference>
<keyword evidence="1" id="KW-1133">Transmembrane helix</keyword>
<dbReference type="Gramene" id="Manes.01G259300.1.v8.1">
    <property type="protein sequence ID" value="Manes.01G259300.1.v8.1.CDS"/>
    <property type="gene ID" value="Manes.01G259300.v8.1"/>
</dbReference>
<feature type="transmembrane region" description="Helical" evidence="1">
    <location>
        <begin position="74"/>
        <end position="93"/>
    </location>
</feature>
<accession>A0A2C9WP36</accession>
<evidence type="ECO:0000259" key="2">
    <source>
        <dbReference type="SMART" id="SM00672"/>
    </source>
</evidence>
<dbReference type="Proteomes" id="UP000091857">
    <property type="component" value="Chromosome 1"/>
</dbReference>
<organism evidence="3 4">
    <name type="scientific">Manihot esculenta</name>
    <name type="common">Cassava</name>
    <name type="synonym">Jatropha manihot</name>
    <dbReference type="NCBI Taxonomy" id="3983"/>
    <lineage>
        <taxon>Eukaryota</taxon>
        <taxon>Viridiplantae</taxon>
        <taxon>Streptophyta</taxon>
        <taxon>Embryophyta</taxon>
        <taxon>Tracheophyta</taxon>
        <taxon>Spermatophyta</taxon>
        <taxon>Magnoliopsida</taxon>
        <taxon>eudicotyledons</taxon>
        <taxon>Gunneridae</taxon>
        <taxon>Pentapetalae</taxon>
        <taxon>rosids</taxon>
        <taxon>fabids</taxon>
        <taxon>Malpighiales</taxon>
        <taxon>Euphorbiaceae</taxon>
        <taxon>Crotonoideae</taxon>
        <taxon>Manihoteae</taxon>
        <taxon>Manihot</taxon>
    </lineage>
</organism>